<sequence>MRHDRWDLDSKIEKINAELKKTSEIHKDTMKLLPLHLLPRHLFTAHGLHLNRRGKNRLAEMVVGLTSKKALEYEPPVQTPTATLEDREKLTSMLKPHKINIIEANMVNVIEVLKDDSSVAFSHSISKDFEDNRHMSAGVAVVFREKFERPKTADYVQNKLTCQNRQNGATVYGLVTKARYFGKPTLTDYDSAFAQLEQDFIKKQLKILICSPMGCVRDEIEPECFAHNIVKLQINSGATIGIISYDDQPSTPNKLRKGLSHSEFLKKLKNEILKQEILQAGLPLSQQSPLDPPTSGNPRECDGIQEKTEGPISELSSGVTLLAEVETPTTESSQLVETNIVDVAHSDFLYKVDQVRKKV</sequence>
<dbReference type="AlphaFoldDB" id="A0A1B6M1N6"/>
<organism evidence="2">
    <name type="scientific">Graphocephala atropunctata</name>
    <dbReference type="NCBI Taxonomy" id="36148"/>
    <lineage>
        <taxon>Eukaryota</taxon>
        <taxon>Metazoa</taxon>
        <taxon>Ecdysozoa</taxon>
        <taxon>Arthropoda</taxon>
        <taxon>Hexapoda</taxon>
        <taxon>Insecta</taxon>
        <taxon>Pterygota</taxon>
        <taxon>Neoptera</taxon>
        <taxon>Paraneoptera</taxon>
        <taxon>Hemiptera</taxon>
        <taxon>Auchenorrhyncha</taxon>
        <taxon>Membracoidea</taxon>
        <taxon>Cicadellidae</taxon>
        <taxon>Cicadellinae</taxon>
        <taxon>Cicadellini</taxon>
        <taxon>Graphocephala</taxon>
    </lineage>
</organism>
<gene>
    <name evidence="2" type="ORF">g.45982</name>
</gene>
<evidence type="ECO:0008006" key="3">
    <source>
        <dbReference type="Google" id="ProtNLM"/>
    </source>
</evidence>
<feature type="region of interest" description="Disordered" evidence="1">
    <location>
        <begin position="284"/>
        <end position="305"/>
    </location>
</feature>
<proteinExistence type="predicted"/>
<evidence type="ECO:0000313" key="2">
    <source>
        <dbReference type="EMBL" id="JAT29818.1"/>
    </source>
</evidence>
<dbReference type="EMBL" id="GEBQ01010159">
    <property type="protein sequence ID" value="JAT29818.1"/>
    <property type="molecule type" value="Transcribed_RNA"/>
</dbReference>
<dbReference type="InterPro" id="IPR043472">
    <property type="entry name" value="Macro_dom-like"/>
</dbReference>
<reference evidence="2" key="1">
    <citation type="submission" date="2015-11" db="EMBL/GenBank/DDBJ databases">
        <title>De novo transcriptome assembly of four potential Pierce s Disease insect vectors from Arizona vineyards.</title>
        <authorList>
            <person name="Tassone E.E."/>
        </authorList>
    </citation>
    <scope>NUCLEOTIDE SEQUENCE</scope>
</reference>
<name>A0A1B6M1N6_9HEMI</name>
<accession>A0A1B6M1N6</accession>
<evidence type="ECO:0000256" key="1">
    <source>
        <dbReference type="SAM" id="MobiDB-lite"/>
    </source>
</evidence>
<dbReference type="Gene3D" id="3.40.220.10">
    <property type="entry name" value="Leucine Aminopeptidase, subunit E, domain 1"/>
    <property type="match status" value="1"/>
</dbReference>
<protein>
    <recommendedName>
        <fullName evidence="3">Macro domain-containing protein</fullName>
    </recommendedName>
</protein>